<evidence type="ECO:0000313" key="1">
    <source>
        <dbReference type="EMBL" id="CQD16634.1"/>
    </source>
</evidence>
<accession>A0A0U1DJH2</accession>
<dbReference type="RefSeq" id="WP_085141454.1">
    <property type="nucleotide sequence ID" value="NZ_JACKVA010000009.1"/>
</dbReference>
<keyword evidence="4" id="KW-1185">Reference proteome</keyword>
<name>A0A0U1DJH2_9MYCO</name>
<dbReference type="EMBL" id="CTEF01000002">
    <property type="protein sequence ID" value="CQD16634.1"/>
    <property type="molecule type" value="Genomic_DNA"/>
</dbReference>
<proteinExistence type="predicted"/>
<evidence type="ECO:0000313" key="2">
    <source>
        <dbReference type="EMBL" id="ORV24655.1"/>
    </source>
</evidence>
<dbReference type="AlphaFoldDB" id="A0A0U1DJH2"/>
<reference evidence="2 4" key="2">
    <citation type="submission" date="2016-01" db="EMBL/GenBank/DDBJ databases">
        <title>The new phylogeny of the genus Mycobacterium.</title>
        <authorList>
            <person name="Tarcisio F."/>
            <person name="Conor M."/>
            <person name="Antonella G."/>
            <person name="Elisabetta G."/>
            <person name="Giulia F.S."/>
            <person name="Sara T."/>
            <person name="Anna F."/>
            <person name="Clotilde B."/>
            <person name="Roberto B."/>
            <person name="Veronica D.S."/>
            <person name="Fabio R."/>
            <person name="Monica P."/>
            <person name="Olivier J."/>
            <person name="Enrico T."/>
            <person name="Nicola S."/>
        </authorList>
    </citation>
    <scope>NUCLEOTIDE SEQUENCE [LARGE SCALE GENOMIC DNA]</scope>
    <source>
        <strain evidence="2 4">CCUG 50187</strain>
    </source>
</reference>
<evidence type="ECO:0008006" key="5">
    <source>
        <dbReference type="Google" id="ProtNLM"/>
    </source>
</evidence>
<dbReference type="Proteomes" id="UP000193811">
    <property type="component" value="Unassembled WGS sequence"/>
</dbReference>
<reference evidence="1 3" key="1">
    <citation type="submission" date="2015-03" db="EMBL/GenBank/DDBJ databases">
        <authorList>
            <person name="Murphy D."/>
        </authorList>
    </citation>
    <scope>NUCLEOTIDE SEQUENCE [LARGE SCALE GENOMIC DNA]</scope>
    <source>
        <strain evidence="1 3">D16</strain>
    </source>
</reference>
<gene>
    <name evidence="2" type="ORF">AWB98_20660</name>
    <name evidence="1" type="ORF">BN970_03550</name>
</gene>
<dbReference type="GeneID" id="44297888"/>
<protein>
    <recommendedName>
        <fullName evidence="5">Tetratricopeptide repeat protein</fullName>
    </recommendedName>
</protein>
<evidence type="ECO:0000313" key="3">
    <source>
        <dbReference type="Proteomes" id="UP000182227"/>
    </source>
</evidence>
<evidence type="ECO:0000313" key="4">
    <source>
        <dbReference type="Proteomes" id="UP000193811"/>
    </source>
</evidence>
<organism evidence="1 3">
    <name type="scientific">Mycolicibacterium conceptionense</name>
    <dbReference type="NCBI Taxonomy" id="451644"/>
    <lineage>
        <taxon>Bacteria</taxon>
        <taxon>Bacillati</taxon>
        <taxon>Actinomycetota</taxon>
        <taxon>Actinomycetes</taxon>
        <taxon>Mycobacteriales</taxon>
        <taxon>Mycobacteriaceae</taxon>
        <taxon>Mycolicibacterium</taxon>
    </lineage>
</organism>
<dbReference type="Proteomes" id="UP000182227">
    <property type="component" value="Unassembled WGS sequence"/>
</dbReference>
<dbReference type="EMBL" id="LQOP01000020">
    <property type="protein sequence ID" value="ORV24655.1"/>
    <property type="molecule type" value="Genomic_DNA"/>
</dbReference>
<sequence>MTENATSPDPTMEAITTAVVLGRDGEKESARHDLLAIWKQIGLAGDPFHCCTLAHYLADLYEDPAAALMWDVRALDAANLLSDDRAQQYHASLHVAGFYPSLYVNIADNLRRLGSFDAATEHIENAEQHTASLNDDAYGDMIRAAIIEVRQAIDRRDTARRASAPSPAQ</sequence>